<dbReference type="AlphaFoldDB" id="A0A816MV09"/>
<organism evidence="1">
    <name type="scientific">Brassica napus</name>
    <name type="common">Rape</name>
    <dbReference type="NCBI Taxonomy" id="3708"/>
    <lineage>
        <taxon>Eukaryota</taxon>
        <taxon>Viridiplantae</taxon>
        <taxon>Streptophyta</taxon>
        <taxon>Embryophyta</taxon>
        <taxon>Tracheophyta</taxon>
        <taxon>Spermatophyta</taxon>
        <taxon>Magnoliopsida</taxon>
        <taxon>eudicotyledons</taxon>
        <taxon>Gunneridae</taxon>
        <taxon>Pentapetalae</taxon>
        <taxon>rosids</taxon>
        <taxon>malvids</taxon>
        <taxon>Brassicales</taxon>
        <taxon>Brassicaceae</taxon>
        <taxon>Brassiceae</taxon>
        <taxon>Brassica</taxon>
    </lineage>
</organism>
<protein>
    <submittedName>
        <fullName evidence="1">(rape) hypothetical protein</fullName>
    </submittedName>
</protein>
<name>A0A816MV09_BRANA</name>
<reference evidence="1" key="1">
    <citation type="submission" date="2021-01" db="EMBL/GenBank/DDBJ databases">
        <authorList>
            <consortium name="Genoscope - CEA"/>
            <person name="William W."/>
        </authorList>
    </citation>
    <scope>NUCLEOTIDE SEQUENCE</scope>
</reference>
<evidence type="ECO:0000313" key="1">
    <source>
        <dbReference type="EMBL" id="CAF2027397.1"/>
    </source>
</evidence>
<accession>A0A816MV09</accession>
<gene>
    <name evidence="1" type="ORF">DARMORV10_C07P52980.1</name>
</gene>
<sequence>MAKCVRALRVLTVHYHSSLLRIFTMFSPSRSLSISTLKVVPSTTLCELLFRKPLCTSLQRLEI</sequence>
<proteinExistence type="predicted"/>
<dbReference type="Proteomes" id="UP001295469">
    <property type="component" value="Chromosome C07"/>
</dbReference>
<dbReference type="EMBL" id="HG994371">
    <property type="protein sequence ID" value="CAF2027397.1"/>
    <property type="molecule type" value="Genomic_DNA"/>
</dbReference>